<gene>
    <name evidence="1" type="ORF">ABN611_31285</name>
</gene>
<dbReference type="Gene3D" id="3.40.190.10">
    <property type="entry name" value="Periplasmic binding protein-like II"/>
    <property type="match status" value="2"/>
</dbReference>
<dbReference type="Pfam" id="PF16868">
    <property type="entry name" value="NMT1_3"/>
    <property type="match status" value="1"/>
</dbReference>
<dbReference type="AlphaFoldDB" id="A0AAU7T8N0"/>
<dbReference type="InterPro" id="IPR011852">
    <property type="entry name" value="TRAP_TAXI"/>
</dbReference>
<dbReference type="PANTHER" id="PTHR42941:SF1">
    <property type="entry name" value="SLL1037 PROTEIN"/>
    <property type="match status" value="1"/>
</dbReference>
<organism evidence="1">
    <name type="scientific">Kribbella sp. HUAS MG21</name>
    <dbReference type="NCBI Taxonomy" id="3160966"/>
    <lineage>
        <taxon>Bacteria</taxon>
        <taxon>Bacillati</taxon>
        <taxon>Actinomycetota</taxon>
        <taxon>Actinomycetes</taxon>
        <taxon>Propionibacteriales</taxon>
        <taxon>Kribbellaceae</taxon>
        <taxon>Kribbella</taxon>
    </lineage>
</organism>
<dbReference type="NCBIfam" id="TIGR02122">
    <property type="entry name" value="TRAP_TAXI"/>
    <property type="match status" value="1"/>
</dbReference>
<dbReference type="SUPFAM" id="SSF53850">
    <property type="entry name" value="Periplasmic binding protein-like II"/>
    <property type="match status" value="1"/>
</dbReference>
<accession>A0AAU7T8N0</accession>
<proteinExistence type="predicted"/>
<dbReference type="PANTHER" id="PTHR42941">
    <property type="entry name" value="SLL1037 PROTEIN"/>
    <property type="match status" value="1"/>
</dbReference>
<name>A0AAU7T8N0_9ACTN</name>
<dbReference type="RefSeq" id="WP_350275880.1">
    <property type="nucleotide sequence ID" value="NZ_CP158165.1"/>
</dbReference>
<reference evidence="1" key="1">
    <citation type="submission" date="2024-06" db="EMBL/GenBank/DDBJ databases">
        <title>Kribbella sp. strain HUAS MG21 genome sequences.</title>
        <authorList>
            <person name="Mo P."/>
        </authorList>
    </citation>
    <scope>NUCLEOTIDE SEQUENCE</scope>
    <source>
        <strain evidence="1">HUAS MG21</strain>
    </source>
</reference>
<sequence>MSGQAILPLSRRALLAAGLASVVGSCSSDRPLVDRLVVAGGERGGFYLEFAQLLATQLTAAKVARAVEVRSTEGSLQNLELLRLGQADLALCLADAAAQSGEVVALGRVYENYLQCVVRSAGPVRQLPDLAGRRISSGPPGAGAALTTNRLLIAAGMHAERGPVIANLRLSDAADALATGRIDAMFWSGGVPTRRLSELSAQVPIRLLSLDRWLSTLRTAYGVVYQRAQIPAGTYSGVQQVSTIGVPNLLICRPGVPRAVASKIVDVLVKRAGGLVPAAAAGAHYLDPNSLIGTSPLKLHPGAAERYRTVHG</sequence>
<dbReference type="EMBL" id="CP158165">
    <property type="protein sequence ID" value="XBV23041.1"/>
    <property type="molecule type" value="Genomic_DNA"/>
</dbReference>
<protein>
    <submittedName>
        <fullName evidence="1">TAXI family TRAP transporter solute-binding subunit</fullName>
    </submittedName>
</protein>
<evidence type="ECO:0000313" key="1">
    <source>
        <dbReference type="EMBL" id="XBV23041.1"/>
    </source>
</evidence>